<dbReference type="SUPFAM" id="SSF51445">
    <property type="entry name" value="(Trans)glycosidases"/>
    <property type="match status" value="1"/>
</dbReference>
<dbReference type="Pfam" id="PF01183">
    <property type="entry name" value="Glyco_hydro_25"/>
    <property type="match status" value="1"/>
</dbReference>
<dbReference type="GO" id="GO:0003796">
    <property type="term" value="F:lysozyme activity"/>
    <property type="evidence" value="ECO:0007669"/>
    <property type="project" value="InterPro"/>
</dbReference>
<comment type="similarity">
    <text evidence="1">Belongs to the glycosyl hydrolase 25 family.</text>
</comment>
<organism evidence="2">
    <name type="scientific">uncultured Bifidobacterium sp</name>
    <dbReference type="NCBI Taxonomy" id="165187"/>
    <lineage>
        <taxon>Bacteria</taxon>
        <taxon>Bacillati</taxon>
        <taxon>Actinomycetota</taxon>
        <taxon>Actinomycetes</taxon>
        <taxon>Bifidobacteriales</taxon>
        <taxon>Bifidobacteriaceae</taxon>
        <taxon>Bifidobacterium</taxon>
        <taxon>environmental samples</taxon>
    </lineage>
</organism>
<dbReference type="EMBL" id="KF123037">
    <property type="protein sequence ID" value="AIA90337.1"/>
    <property type="molecule type" value="Genomic_DNA"/>
</dbReference>
<sequence>YTNLGVYSYTNRLNGVLKSSSIWSKTTWVAQYDTTNEFTGFTSNSRGWQYTDRGSVSGISGSVDFSAFGNKTYVSPCNGNCYYIKNSMSSGAADKVVYFGKASDAVLVGDWGW</sequence>
<protein>
    <submittedName>
        <fullName evidence="2">CAZy families GH25 protein</fullName>
    </submittedName>
</protein>
<dbReference type="AlphaFoldDB" id="A0A060C5X1"/>
<proteinExistence type="inferred from homology"/>
<accession>A0A060C5X1</accession>
<reference evidence="2" key="1">
    <citation type="journal article" date="2013" name="Environ. Microbiol.">
        <title>Seasonally variable intestinal metagenomes of the red palm weevil (Rhynchophorus ferrugineus).</title>
        <authorList>
            <person name="Jia S."/>
            <person name="Zhang X."/>
            <person name="Zhang G."/>
            <person name="Yin A."/>
            <person name="Zhang S."/>
            <person name="Li F."/>
            <person name="Wang L."/>
            <person name="Zhao D."/>
            <person name="Yun Q."/>
            <person name="Tala"/>
            <person name="Wang J."/>
            <person name="Sun G."/>
            <person name="Baabdullah M."/>
            <person name="Yu X."/>
            <person name="Hu S."/>
            <person name="Al-Mssallem I.S."/>
            <person name="Yu J."/>
        </authorList>
    </citation>
    <scope>NUCLEOTIDE SEQUENCE</scope>
</reference>
<evidence type="ECO:0000313" key="2">
    <source>
        <dbReference type="EMBL" id="AIA90337.1"/>
    </source>
</evidence>
<feature type="non-terminal residue" evidence="2">
    <location>
        <position position="1"/>
    </location>
</feature>
<evidence type="ECO:0000256" key="1">
    <source>
        <dbReference type="ARBA" id="ARBA00010646"/>
    </source>
</evidence>
<dbReference type="GO" id="GO:0009253">
    <property type="term" value="P:peptidoglycan catabolic process"/>
    <property type="evidence" value="ECO:0007669"/>
    <property type="project" value="InterPro"/>
</dbReference>
<name>A0A060C5X1_9BIFI</name>
<dbReference type="GO" id="GO:0016998">
    <property type="term" value="P:cell wall macromolecule catabolic process"/>
    <property type="evidence" value="ECO:0007669"/>
    <property type="project" value="InterPro"/>
</dbReference>
<dbReference type="InterPro" id="IPR017853">
    <property type="entry name" value="GH"/>
</dbReference>
<dbReference type="Gene3D" id="3.20.20.80">
    <property type="entry name" value="Glycosidases"/>
    <property type="match status" value="1"/>
</dbReference>
<dbReference type="InterPro" id="IPR002053">
    <property type="entry name" value="Glyco_hydro_25"/>
</dbReference>